<keyword evidence="7" id="KW-0325">Glycoprotein</keyword>
<evidence type="ECO:0000256" key="9">
    <source>
        <dbReference type="SAM" id="MobiDB-lite"/>
    </source>
</evidence>
<evidence type="ECO:0000259" key="11">
    <source>
        <dbReference type="Pfam" id="PF13206"/>
    </source>
</evidence>
<keyword evidence="8" id="KW-0449">Lipoprotein</keyword>
<evidence type="ECO:0000256" key="8">
    <source>
        <dbReference type="ARBA" id="ARBA00023288"/>
    </source>
</evidence>
<keyword evidence="4" id="KW-0336">GPI-anchor</keyword>
<comment type="subcellular location">
    <subcellularLocation>
        <location evidence="2">Cell membrane</location>
        <topology evidence="2">Lipid-anchor</topology>
        <topology evidence="2">GPI-anchor</topology>
    </subcellularLocation>
</comment>
<protein>
    <submittedName>
        <fullName evidence="12">Variant surface glycoprotein</fullName>
    </submittedName>
</protein>
<evidence type="ECO:0000256" key="3">
    <source>
        <dbReference type="ARBA" id="ARBA00022475"/>
    </source>
</evidence>
<evidence type="ECO:0000313" key="12">
    <source>
        <dbReference type="EMBL" id="CCD12485.1"/>
    </source>
</evidence>
<reference evidence="12 13" key="2">
    <citation type="journal article" date="2012" name="Proc. Natl. Acad. Sci. U.S.A.">
        <title>Antigenic diversity is generated by distinct evolutionary mechanisms in African trypanosome species.</title>
        <authorList>
            <person name="Jackson A.P."/>
            <person name="Berry A."/>
            <person name="Aslett M."/>
            <person name="Allison H.C."/>
            <person name="Burton P."/>
            <person name="Vavrova-Anderson J."/>
            <person name="Brown R."/>
            <person name="Browne H."/>
            <person name="Corton N."/>
            <person name="Hauser H."/>
            <person name="Gamble J."/>
            <person name="Gilderthorp R."/>
            <person name="Marcello L."/>
            <person name="McQuillan J."/>
            <person name="Otto T.D."/>
            <person name="Quail M.A."/>
            <person name="Sanders M.J."/>
            <person name="van Tonder A."/>
            <person name="Ginger M.L."/>
            <person name="Field M.C."/>
            <person name="Barry J.D."/>
            <person name="Hertz-Fowler C."/>
            <person name="Berriman M."/>
        </authorList>
    </citation>
    <scope>NUCLEOTIDE SEQUENCE [LARGE SCALE GENOMIC DNA]</scope>
    <source>
        <strain evidence="12 13">IL3000</strain>
    </source>
</reference>
<dbReference type="VEuPathDB" id="TriTrypDB:TcIL3000_0_33610"/>
<evidence type="ECO:0000256" key="10">
    <source>
        <dbReference type="SAM" id="SignalP"/>
    </source>
</evidence>
<comment type="caution">
    <text evidence="12">The sequence shown here is derived from an EMBL/GenBank/DDBJ whole genome shotgun (WGS) entry which is preliminary data.</text>
</comment>
<gene>
    <name evidence="12" type="ORF">TCIL3000_0_33610</name>
</gene>
<evidence type="ECO:0000256" key="4">
    <source>
        <dbReference type="ARBA" id="ARBA00022622"/>
    </source>
</evidence>
<keyword evidence="6" id="KW-0472">Membrane</keyword>
<proteinExistence type="predicted"/>
<feature type="signal peptide" evidence="10">
    <location>
        <begin position="1"/>
        <end position="20"/>
    </location>
</feature>
<dbReference type="AlphaFoldDB" id="F9W5N3"/>
<dbReference type="Pfam" id="PF13206">
    <property type="entry name" value="VSG_B"/>
    <property type="match status" value="1"/>
</dbReference>
<keyword evidence="5 10" id="KW-0732">Signal</keyword>
<keyword evidence="13" id="KW-1185">Reference proteome</keyword>
<keyword evidence="3" id="KW-1003">Cell membrane</keyword>
<feature type="compositionally biased region" description="Polar residues" evidence="9">
    <location>
        <begin position="275"/>
        <end position="284"/>
    </location>
</feature>
<feature type="region of interest" description="Disordered" evidence="9">
    <location>
        <begin position="274"/>
        <end position="293"/>
    </location>
</feature>
<sequence length="387" mass="43784">MWTMTKIATWLLLWIGSGTWLGMDGPVLRISARNEVAGKLLCEAFQAAEDIRKHVNMSQEMRERMKMAVYGAPGATHFTEDGRLGVRNTFPSEVQYGRHTLCEYYSKNSPTKDVDGVFAQNLFGTFVCVCTPPITNRYDTLCGVRHWERRRAWSGYFNRGKIDKYLLQDVWLDVIKKCTAPVKNQESDLNRVARLARALEAVRNGVRLYRPNGEFLYILGEINDIRGCSGRNANDICAAYHQRVGRWGIPWEQRLRHVLQELYTRFEKPKETRAQESISWSNPKTPEISLPPLPPITEVFVDDEGQKVVVQDEDIPEDVENTTGAGLETENHTSVNGIEPETVATQRIEGTPDSAEVAVAHLDAETHEGSFLITQPIRLFTAASLLC</sequence>
<feature type="chain" id="PRO_5003389903" evidence="10">
    <location>
        <begin position="21"/>
        <end position="387"/>
    </location>
</feature>
<evidence type="ECO:0000313" key="13">
    <source>
        <dbReference type="Proteomes" id="UP000000702"/>
    </source>
</evidence>
<dbReference type="Proteomes" id="UP000000702">
    <property type="component" value="Unassembled WGS sequence"/>
</dbReference>
<evidence type="ECO:0000256" key="2">
    <source>
        <dbReference type="ARBA" id="ARBA00004609"/>
    </source>
</evidence>
<reference evidence="13" key="1">
    <citation type="submission" date="2011-07" db="EMBL/GenBank/DDBJ databases">
        <title>Divergent evolution of antigenic variation in African trypanosomes.</title>
        <authorList>
            <person name="Jackson A.P."/>
            <person name="Berry A."/>
            <person name="Allison H.C."/>
            <person name="Burton P."/>
            <person name="Anderson J."/>
            <person name="Aslett M."/>
            <person name="Brown R."/>
            <person name="Corton N."/>
            <person name="Harris D."/>
            <person name="Hauser H."/>
            <person name="Gamble J."/>
            <person name="Gilderthorp R."/>
            <person name="McQuillan J."/>
            <person name="Quail M.A."/>
            <person name="Sanders M."/>
            <person name="Van Tonder A."/>
            <person name="Ginger M.L."/>
            <person name="Donelson J.E."/>
            <person name="Field M.C."/>
            <person name="Barry J.D."/>
            <person name="Berriman M."/>
            <person name="Hertz-Fowler C."/>
        </authorList>
    </citation>
    <scope>NUCLEOTIDE SEQUENCE [LARGE SCALE GENOMIC DNA]</scope>
    <source>
        <strain evidence="13">IL3000</strain>
    </source>
</reference>
<dbReference type="GO" id="GO:0005886">
    <property type="term" value="C:plasma membrane"/>
    <property type="evidence" value="ECO:0007669"/>
    <property type="project" value="UniProtKB-SubCell"/>
</dbReference>
<evidence type="ECO:0000256" key="1">
    <source>
        <dbReference type="ARBA" id="ARBA00002523"/>
    </source>
</evidence>
<feature type="domain" description="Trypanosome variant surface glycoprotein B-type N-terminal" evidence="11">
    <location>
        <begin position="47"/>
        <end position="268"/>
    </location>
</feature>
<dbReference type="EMBL" id="CAEQ01000742">
    <property type="protein sequence ID" value="CCD12485.1"/>
    <property type="molecule type" value="Genomic_DNA"/>
</dbReference>
<name>F9W5N3_TRYCI</name>
<comment type="function">
    <text evidence="1">VSG forms a coat on the surface of the parasite. The trypanosome evades the immune response of the host by expressing a series of antigenically distinct VSGs from an estimated 1000 VSG genes.</text>
</comment>
<dbReference type="GO" id="GO:0098552">
    <property type="term" value="C:side of membrane"/>
    <property type="evidence" value="ECO:0007669"/>
    <property type="project" value="UniProtKB-KW"/>
</dbReference>
<evidence type="ECO:0000256" key="6">
    <source>
        <dbReference type="ARBA" id="ARBA00023136"/>
    </source>
</evidence>
<organism evidence="12 13">
    <name type="scientific">Trypanosoma congolense (strain IL3000)</name>
    <dbReference type="NCBI Taxonomy" id="1068625"/>
    <lineage>
        <taxon>Eukaryota</taxon>
        <taxon>Discoba</taxon>
        <taxon>Euglenozoa</taxon>
        <taxon>Kinetoplastea</taxon>
        <taxon>Metakinetoplastina</taxon>
        <taxon>Trypanosomatida</taxon>
        <taxon>Trypanosomatidae</taxon>
        <taxon>Trypanosoma</taxon>
        <taxon>Nannomonas</taxon>
    </lineage>
</organism>
<evidence type="ECO:0000256" key="5">
    <source>
        <dbReference type="ARBA" id="ARBA00022729"/>
    </source>
</evidence>
<dbReference type="InterPro" id="IPR025932">
    <property type="entry name" value="Trypano_VSG_B_N_dom"/>
</dbReference>
<accession>F9W5N3</accession>
<evidence type="ECO:0000256" key="7">
    <source>
        <dbReference type="ARBA" id="ARBA00023180"/>
    </source>
</evidence>